<proteinExistence type="predicted"/>
<dbReference type="Proteomes" id="UP000035680">
    <property type="component" value="Unassembled WGS sequence"/>
</dbReference>
<organism evidence="2 3">
    <name type="scientific">Strongyloides venezuelensis</name>
    <name type="common">Threadworm</name>
    <dbReference type="NCBI Taxonomy" id="75913"/>
    <lineage>
        <taxon>Eukaryota</taxon>
        <taxon>Metazoa</taxon>
        <taxon>Ecdysozoa</taxon>
        <taxon>Nematoda</taxon>
        <taxon>Chromadorea</taxon>
        <taxon>Rhabditida</taxon>
        <taxon>Tylenchina</taxon>
        <taxon>Panagrolaimomorpha</taxon>
        <taxon>Strongyloidoidea</taxon>
        <taxon>Strongyloididae</taxon>
        <taxon>Strongyloides</taxon>
    </lineage>
</organism>
<dbReference type="AlphaFoldDB" id="A0A0K0G1M8"/>
<accession>A0A0K0G1M8</accession>
<protein>
    <submittedName>
        <fullName evidence="3">Probable replication factor A 73 kDa subunit (inferred by orthology to a C. elegans protein)</fullName>
    </submittedName>
</protein>
<feature type="compositionally biased region" description="Polar residues" evidence="1">
    <location>
        <begin position="144"/>
        <end position="166"/>
    </location>
</feature>
<keyword evidence="2" id="KW-1185">Reference proteome</keyword>
<evidence type="ECO:0000313" key="2">
    <source>
        <dbReference type="Proteomes" id="UP000035680"/>
    </source>
</evidence>
<dbReference type="WBParaSite" id="SVE_1861900.1">
    <property type="protein sequence ID" value="SVE_1861900.1"/>
    <property type="gene ID" value="SVE_1861900"/>
</dbReference>
<reference evidence="2" key="1">
    <citation type="submission" date="2014-07" db="EMBL/GenBank/DDBJ databases">
        <authorList>
            <person name="Martin A.A"/>
            <person name="De Silva N."/>
        </authorList>
    </citation>
    <scope>NUCLEOTIDE SEQUENCE</scope>
</reference>
<sequence length="166" mass="19117">MPYNVQQEYELSTDFFKLLAENHGSRIILCLSDGTFFYEAALLPGDGTGKYKSYKMEKSRYLIKTLRFRSYTILKDSTKKIQLRIKGFKLLVEDSPIIGKPKRHSGILEDNLTLRNFKSRQIPVEESNTQSPQEEVNRVVRNVTNESSENDPSIVSNSSINPYLME</sequence>
<reference evidence="3" key="2">
    <citation type="submission" date="2015-08" db="UniProtKB">
        <authorList>
            <consortium name="WormBaseParasite"/>
        </authorList>
    </citation>
    <scope>IDENTIFICATION</scope>
</reference>
<evidence type="ECO:0000313" key="3">
    <source>
        <dbReference type="WBParaSite" id="SVE_1861900.1"/>
    </source>
</evidence>
<evidence type="ECO:0000256" key="1">
    <source>
        <dbReference type="SAM" id="MobiDB-lite"/>
    </source>
</evidence>
<name>A0A0K0G1M8_STRVS</name>
<feature type="region of interest" description="Disordered" evidence="1">
    <location>
        <begin position="143"/>
        <end position="166"/>
    </location>
</feature>